<evidence type="ECO:0008006" key="3">
    <source>
        <dbReference type="Google" id="ProtNLM"/>
    </source>
</evidence>
<reference evidence="1 2" key="1">
    <citation type="journal article" date="2007" name="Genome Res.">
        <title>Genome characteristics of facultatively symbiotic Frankia sp. strains reflect host range and host plant biogeography.</title>
        <authorList>
            <person name="Normand P."/>
            <person name="Lapierre P."/>
            <person name="Tisa L.S."/>
            <person name="Gogarten J.P."/>
            <person name="Alloisio N."/>
            <person name="Bagnarol E."/>
            <person name="Bassi C.A."/>
            <person name="Berry A.M."/>
            <person name="Bickhart D.M."/>
            <person name="Choisne N."/>
            <person name="Couloux A."/>
            <person name="Cournoyer B."/>
            <person name="Cruveiller S."/>
            <person name="Daubin V."/>
            <person name="Demange N."/>
            <person name="Francino M.P."/>
            <person name="Goltsman E."/>
            <person name="Huang Y."/>
            <person name="Kopp O.R."/>
            <person name="Labarre L."/>
            <person name="Lapidus A."/>
            <person name="Lavire C."/>
            <person name="Marechal J."/>
            <person name="Martinez M."/>
            <person name="Mastronunzio J.E."/>
            <person name="Mullin B.C."/>
            <person name="Niemann J."/>
            <person name="Pujic P."/>
            <person name="Rawnsley T."/>
            <person name="Rouy Z."/>
            <person name="Schenowitz C."/>
            <person name="Sellstedt A."/>
            <person name="Tavares F."/>
            <person name="Tomkins J.P."/>
            <person name="Vallenet D."/>
            <person name="Valverde C."/>
            <person name="Wall L.G."/>
            <person name="Wang Y."/>
            <person name="Medigue C."/>
            <person name="Benson D.R."/>
        </authorList>
    </citation>
    <scope>NUCLEOTIDE SEQUENCE [LARGE SCALE GENOMIC DNA]</scope>
    <source>
        <strain evidence="2">DSM 45986 / CECT 9034 / ACN14a</strain>
    </source>
</reference>
<proteinExistence type="predicted"/>
<organism evidence="1 2">
    <name type="scientific">Frankia alni (strain DSM 45986 / CECT 9034 / ACN14a)</name>
    <dbReference type="NCBI Taxonomy" id="326424"/>
    <lineage>
        <taxon>Bacteria</taxon>
        <taxon>Bacillati</taxon>
        <taxon>Actinomycetota</taxon>
        <taxon>Actinomycetes</taxon>
        <taxon>Frankiales</taxon>
        <taxon>Frankiaceae</taxon>
        <taxon>Frankia</taxon>
    </lineage>
</organism>
<dbReference type="KEGG" id="fal:FRAAL2754"/>
<keyword evidence="2" id="KW-1185">Reference proteome</keyword>
<dbReference type="AlphaFoldDB" id="Q0RM54"/>
<evidence type="ECO:0000313" key="1">
    <source>
        <dbReference type="EMBL" id="CAJ61398.1"/>
    </source>
</evidence>
<name>Q0RM54_FRAAA</name>
<dbReference type="eggNOG" id="ENOG502Z7QU">
    <property type="taxonomic scope" value="Bacteria"/>
</dbReference>
<accession>Q0RM54</accession>
<sequence length="360" mass="41037">MRRHPRSYRVANVSKERSRKDLKMAHEFETGFFYREPAWHGLGNVLTERPKTWDEARQAGGFAWDPILVPSFGYRGVHVPTGKTVWEPGPDVDGEITRSPDYLRCIRSDTGLELSHPRDTWTLIDHAEMGEIVEAFLGMENVQYETGGVLEKGRAVWALIKLDEPIALPGDNSLTLPYFLLRNRHDGNGSCSVSHTPVRVVCANTWKVSEMTDEANGTVFSFRHNEKWRDRLEEAKQAIKGVRKQFTLYQEIAERLLDMTVTEKQQQMFVNDFIPTPTGATSDRQMRNIERTRAEVRNILASPTTAPVAHTAYGLVQAASEWDEHVRRSNTPESRFARSVVRTNESRQRAIRIAEYVAAA</sequence>
<dbReference type="InterPro" id="IPR017686">
    <property type="entry name" value="Phg/plasmid-like_prot"/>
</dbReference>
<gene>
    <name evidence="1" type="ordered locus">FRAAL2754</name>
</gene>
<dbReference type="NCBIfam" id="TIGR03299">
    <property type="entry name" value="LGT_TIGR03299"/>
    <property type="match status" value="1"/>
</dbReference>
<dbReference type="Proteomes" id="UP000000657">
    <property type="component" value="Chromosome"/>
</dbReference>
<dbReference type="OrthoDB" id="576140at2"/>
<dbReference type="EMBL" id="CT573213">
    <property type="protein sequence ID" value="CAJ61398.1"/>
    <property type="molecule type" value="Genomic_DNA"/>
</dbReference>
<dbReference type="Pfam" id="PF06067">
    <property type="entry name" value="DUF932"/>
    <property type="match status" value="1"/>
</dbReference>
<dbReference type="HOGENOM" id="CLU_058825_0_0_11"/>
<dbReference type="InterPro" id="IPR026325">
    <property type="entry name" value="DUF932"/>
</dbReference>
<evidence type="ECO:0000313" key="2">
    <source>
        <dbReference type="Proteomes" id="UP000000657"/>
    </source>
</evidence>
<protein>
    <recommendedName>
        <fullName evidence="3">DUF932 domain-containing protein</fullName>
    </recommendedName>
</protein>
<dbReference type="STRING" id="326424.FRAAL2754"/>